<evidence type="ECO:0000256" key="1">
    <source>
        <dbReference type="SAM" id="Phobius"/>
    </source>
</evidence>
<keyword evidence="1" id="KW-0812">Transmembrane</keyword>
<reference evidence="2" key="1">
    <citation type="journal article" date="2023" name="Science">
        <title>Genome structures resolve the early diversification of teleost fishes.</title>
        <authorList>
            <person name="Parey E."/>
            <person name="Louis A."/>
            <person name="Montfort J."/>
            <person name="Bouchez O."/>
            <person name="Roques C."/>
            <person name="Iampietro C."/>
            <person name="Lluch J."/>
            <person name="Castinel A."/>
            <person name="Donnadieu C."/>
            <person name="Desvignes T."/>
            <person name="Floi Bucao C."/>
            <person name="Jouanno E."/>
            <person name="Wen M."/>
            <person name="Mejri S."/>
            <person name="Dirks R."/>
            <person name="Jansen H."/>
            <person name="Henkel C."/>
            <person name="Chen W.J."/>
            <person name="Zahm M."/>
            <person name="Cabau C."/>
            <person name="Klopp C."/>
            <person name="Thompson A.W."/>
            <person name="Robinson-Rechavi M."/>
            <person name="Braasch I."/>
            <person name="Lecointre G."/>
            <person name="Bobe J."/>
            <person name="Postlethwait J.H."/>
            <person name="Berthelot C."/>
            <person name="Roest Crollius H."/>
            <person name="Guiguen Y."/>
        </authorList>
    </citation>
    <scope>NUCLEOTIDE SEQUENCE</scope>
    <source>
        <strain evidence="2">NC1722</strain>
    </source>
</reference>
<accession>A0AAD7R1G4</accession>
<comment type="caution">
    <text evidence="2">The sequence shown here is derived from an EMBL/GenBank/DDBJ whole genome shotgun (WGS) entry which is preliminary data.</text>
</comment>
<feature type="transmembrane region" description="Helical" evidence="1">
    <location>
        <begin position="21"/>
        <end position="41"/>
    </location>
</feature>
<evidence type="ECO:0000313" key="3">
    <source>
        <dbReference type="Proteomes" id="UP001221898"/>
    </source>
</evidence>
<sequence>MRDREVERHPGSSRMTSSLRPPWAGAYTFIILYFTLMKVYLLQEEHVPLHGGERGEQCRPLNWVPKAPCIQNRRLLPVHFFSQPSLSPSPGTAESPQLFGISESTVVGRATEETGGQDIKMGIWGQSHWSCNLPRALRYRLPRSDGRKMGCNLPELWISPRTRIHPWSSFSR</sequence>
<dbReference type="EMBL" id="JAINUG010001563">
    <property type="protein sequence ID" value="KAJ8355172.1"/>
    <property type="molecule type" value="Genomic_DNA"/>
</dbReference>
<dbReference type="Proteomes" id="UP001221898">
    <property type="component" value="Unassembled WGS sequence"/>
</dbReference>
<evidence type="ECO:0000313" key="2">
    <source>
        <dbReference type="EMBL" id="KAJ8355172.1"/>
    </source>
</evidence>
<proteinExistence type="predicted"/>
<keyword evidence="1" id="KW-0472">Membrane</keyword>
<organism evidence="2 3">
    <name type="scientific">Aldrovandia affinis</name>
    <dbReference type="NCBI Taxonomy" id="143900"/>
    <lineage>
        <taxon>Eukaryota</taxon>
        <taxon>Metazoa</taxon>
        <taxon>Chordata</taxon>
        <taxon>Craniata</taxon>
        <taxon>Vertebrata</taxon>
        <taxon>Euteleostomi</taxon>
        <taxon>Actinopterygii</taxon>
        <taxon>Neopterygii</taxon>
        <taxon>Teleostei</taxon>
        <taxon>Notacanthiformes</taxon>
        <taxon>Halosauridae</taxon>
        <taxon>Aldrovandia</taxon>
    </lineage>
</organism>
<gene>
    <name evidence="2" type="ORF">AAFF_G00088870</name>
</gene>
<keyword evidence="1" id="KW-1133">Transmembrane helix</keyword>
<dbReference type="AlphaFoldDB" id="A0AAD7R1G4"/>
<name>A0AAD7R1G4_9TELE</name>
<keyword evidence="3" id="KW-1185">Reference proteome</keyword>
<protein>
    <submittedName>
        <fullName evidence="2">Uncharacterized protein</fullName>
    </submittedName>
</protein>